<dbReference type="CDD" id="cd06267">
    <property type="entry name" value="PBP1_LacI_sugar_binding-like"/>
    <property type="match status" value="1"/>
</dbReference>
<evidence type="ECO:0000313" key="7">
    <source>
        <dbReference type="Proteomes" id="UP000076023"/>
    </source>
</evidence>
<dbReference type="PANTHER" id="PTHR30146">
    <property type="entry name" value="LACI-RELATED TRANSCRIPTIONAL REPRESSOR"/>
    <property type="match status" value="1"/>
</dbReference>
<keyword evidence="2 6" id="KW-0238">DNA-binding</keyword>
<dbReference type="InterPro" id="IPR036390">
    <property type="entry name" value="WH_DNA-bd_sf"/>
</dbReference>
<comment type="caution">
    <text evidence="6">The sequence shown here is derived from an EMBL/GenBank/DDBJ whole genome shotgun (WGS) entry which is preliminary data.</text>
</comment>
<reference evidence="7" key="1">
    <citation type="journal article" date="2017" name="Genome Announc.">
        <title>Draft Genome Sequence of Terrimicrobium sacchariphilum NM-5T, a Facultative Anaerobic Soil Bacterium of the Class Spartobacteria.</title>
        <authorList>
            <person name="Qiu Y.L."/>
            <person name="Tourlousse D.M."/>
            <person name="Matsuura N."/>
            <person name="Ohashi A."/>
            <person name="Sekiguchi Y."/>
        </authorList>
    </citation>
    <scope>NUCLEOTIDE SEQUENCE [LARGE SCALE GENOMIC DNA]</scope>
    <source>
        <strain evidence="7">NM-5</strain>
    </source>
</reference>
<dbReference type="Pfam" id="PF13377">
    <property type="entry name" value="Peripla_BP_3"/>
    <property type="match status" value="1"/>
</dbReference>
<proteinExistence type="predicted"/>
<organism evidence="6 7">
    <name type="scientific">Terrimicrobium sacchariphilum</name>
    <dbReference type="NCBI Taxonomy" id="690879"/>
    <lineage>
        <taxon>Bacteria</taxon>
        <taxon>Pseudomonadati</taxon>
        <taxon>Verrucomicrobiota</taxon>
        <taxon>Terrimicrobiia</taxon>
        <taxon>Terrimicrobiales</taxon>
        <taxon>Terrimicrobiaceae</taxon>
        <taxon>Terrimicrobium</taxon>
    </lineage>
</organism>
<dbReference type="SUPFAM" id="SSF53822">
    <property type="entry name" value="Periplasmic binding protein-like I"/>
    <property type="match status" value="1"/>
</dbReference>
<dbReference type="STRING" id="690879.TSACC_21116"/>
<dbReference type="InterPro" id="IPR000524">
    <property type="entry name" value="Tscrpt_reg_HTH_GntR"/>
</dbReference>
<evidence type="ECO:0000256" key="1">
    <source>
        <dbReference type="ARBA" id="ARBA00023015"/>
    </source>
</evidence>
<protein>
    <submittedName>
        <fullName evidence="6">DNA-binding transcriptional regulator, LacI/PurR family</fullName>
    </submittedName>
</protein>
<evidence type="ECO:0000259" key="5">
    <source>
        <dbReference type="Pfam" id="PF13377"/>
    </source>
</evidence>
<dbReference type="OrthoDB" id="9772505at2"/>
<dbReference type="GO" id="GO:0000976">
    <property type="term" value="F:transcription cis-regulatory region binding"/>
    <property type="evidence" value="ECO:0007669"/>
    <property type="project" value="TreeGrafter"/>
</dbReference>
<dbReference type="PANTHER" id="PTHR30146:SF153">
    <property type="entry name" value="LACTOSE OPERON REPRESSOR"/>
    <property type="match status" value="1"/>
</dbReference>
<evidence type="ECO:0000313" key="6">
    <source>
        <dbReference type="EMBL" id="GAT32716.1"/>
    </source>
</evidence>
<dbReference type="AlphaFoldDB" id="A0A146G7V0"/>
<dbReference type="Gene3D" id="3.40.50.2300">
    <property type="match status" value="2"/>
</dbReference>
<sequence>MARRVAHTKHFKISKLLTEKIRLMGPGDVLPTIDELKSRYKCSQATITQALDRLRFRGLIERPSGKMRLVVAQDGLAPRFQLNLIRPLWPSPDFDSITNRIYEMGLKEHFGFGLHVYSDGKRLNIEQALKDADAGLIIGDRSISEAQIEAINGSRKPIVFLREKPREVLRAGSVWVDDEVVGKLATKHLLDLGHKRIAVMLSEPYNPSSTTRLEGWRSAMTRARIPNIDSLVADCSVPSGTEAIGGSYERLCKWLDKHPMDFTAIFCVGWTGALAALHAFRERGIRVPDQMSVITYASESPLCNYSAPPLTTLQIDLERYTREALRIVEESIAAASEVSRNVLIKPDLVVRESTARPRR</sequence>
<keyword evidence="3" id="KW-0804">Transcription</keyword>
<dbReference type="Pfam" id="PF00392">
    <property type="entry name" value="GntR"/>
    <property type="match status" value="1"/>
</dbReference>
<dbReference type="InParanoid" id="A0A146G7V0"/>
<feature type="domain" description="HTH gntR-type" evidence="4">
    <location>
        <begin position="17"/>
        <end position="66"/>
    </location>
</feature>
<gene>
    <name evidence="6" type="ORF">TSACC_21116</name>
</gene>
<evidence type="ECO:0000259" key="4">
    <source>
        <dbReference type="Pfam" id="PF00392"/>
    </source>
</evidence>
<dbReference type="InterPro" id="IPR028082">
    <property type="entry name" value="Peripla_BP_I"/>
</dbReference>
<dbReference type="RefSeq" id="WP_075078533.1">
    <property type="nucleotide sequence ID" value="NZ_BDCO01000002.1"/>
</dbReference>
<dbReference type="EMBL" id="BDCO01000002">
    <property type="protein sequence ID" value="GAT32716.1"/>
    <property type="molecule type" value="Genomic_DNA"/>
</dbReference>
<evidence type="ECO:0000256" key="3">
    <source>
        <dbReference type="ARBA" id="ARBA00023163"/>
    </source>
</evidence>
<dbReference type="Gene3D" id="1.10.10.10">
    <property type="entry name" value="Winged helix-like DNA-binding domain superfamily/Winged helix DNA-binding domain"/>
    <property type="match status" value="1"/>
</dbReference>
<dbReference type="GO" id="GO:0003700">
    <property type="term" value="F:DNA-binding transcription factor activity"/>
    <property type="evidence" value="ECO:0007669"/>
    <property type="project" value="InterPro"/>
</dbReference>
<dbReference type="InterPro" id="IPR036388">
    <property type="entry name" value="WH-like_DNA-bd_sf"/>
</dbReference>
<accession>A0A146G7V0</accession>
<dbReference type="SUPFAM" id="SSF46785">
    <property type="entry name" value="Winged helix' DNA-binding domain"/>
    <property type="match status" value="1"/>
</dbReference>
<dbReference type="Proteomes" id="UP000076023">
    <property type="component" value="Unassembled WGS sequence"/>
</dbReference>
<feature type="domain" description="Transcriptional regulator LacI/GalR-like sensor" evidence="5">
    <location>
        <begin position="187"/>
        <end position="354"/>
    </location>
</feature>
<keyword evidence="1" id="KW-0805">Transcription regulation</keyword>
<keyword evidence="7" id="KW-1185">Reference proteome</keyword>
<name>A0A146G7V0_TERSA</name>
<dbReference type="InterPro" id="IPR046335">
    <property type="entry name" value="LacI/GalR-like_sensor"/>
</dbReference>
<evidence type="ECO:0000256" key="2">
    <source>
        <dbReference type="ARBA" id="ARBA00023125"/>
    </source>
</evidence>